<dbReference type="SUPFAM" id="SSF53474">
    <property type="entry name" value="alpha/beta-Hydrolases"/>
    <property type="match status" value="1"/>
</dbReference>
<dbReference type="RefSeq" id="WP_388006251.1">
    <property type="nucleotide sequence ID" value="NZ_JBHUEE010000005.1"/>
</dbReference>
<feature type="domain" description="AB hydrolase-1" evidence="1">
    <location>
        <begin position="3"/>
        <end position="221"/>
    </location>
</feature>
<name>A0ABW4L525_9MICO</name>
<proteinExistence type="predicted"/>
<evidence type="ECO:0000313" key="2">
    <source>
        <dbReference type="EMBL" id="MFD1718277.1"/>
    </source>
</evidence>
<keyword evidence="3" id="KW-1185">Reference proteome</keyword>
<dbReference type="PANTHER" id="PTHR37017:SF11">
    <property type="entry name" value="ESTERASE_LIPASE_THIOESTERASE DOMAIN-CONTAINING PROTEIN"/>
    <property type="match status" value="1"/>
</dbReference>
<dbReference type="PANTHER" id="PTHR37017">
    <property type="entry name" value="AB HYDROLASE-1 DOMAIN-CONTAINING PROTEIN-RELATED"/>
    <property type="match status" value="1"/>
</dbReference>
<evidence type="ECO:0000313" key="3">
    <source>
        <dbReference type="Proteomes" id="UP001597277"/>
    </source>
</evidence>
<gene>
    <name evidence="2" type="ORF">ACFSE6_10550</name>
</gene>
<protein>
    <submittedName>
        <fullName evidence="2">Alpha/beta fold hydrolase</fullName>
    </submittedName>
</protein>
<dbReference type="Pfam" id="PF12697">
    <property type="entry name" value="Abhydrolase_6"/>
    <property type="match status" value="1"/>
</dbReference>
<dbReference type="Gene3D" id="3.40.50.1820">
    <property type="entry name" value="alpha/beta hydrolase"/>
    <property type="match status" value="1"/>
</dbReference>
<dbReference type="InterPro" id="IPR029058">
    <property type="entry name" value="AB_hydrolase_fold"/>
</dbReference>
<evidence type="ECO:0000259" key="1">
    <source>
        <dbReference type="Pfam" id="PF12697"/>
    </source>
</evidence>
<dbReference type="InterPro" id="IPR052897">
    <property type="entry name" value="Sec-Metab_Biosynth_Hydrolase"/>
</dbReference>
<reference evidence="3" key="1">
    <citation type="journal article" date="2019" name="Int. J. Syst. Evol. Microbiol.">
        <title>The Global Catalogue of Microorganisms (GCM) 10K type strain sequencing project: providing services to taxonomists for standard genome sequencing and annotation.</title>
        <authorList>
            <consortium name="The Broad Institute Genomics Platform"/>
            <consortium name="The Broad Institute Genome Sequencing Center for Infectious Disease"/>
            <person name="Wu L."/>
            <person name="Ma J."/>
        </authorList>
    </citation>
    <scope>NUCLEOTIDE SEQUENCE [LARGE SCALE GENOMIC DNA]</scope>
    <source>
        <strain evidence="3">JCM 17130</strain>
    </source>
</reference>
<sequence>MRFVVCHGAGGSGWEWHRVAAELARRGHRLVAVDMPCDDEDAGLADCADVVIDTVRSDATVEAAAGTAGPDGLVTVIGHSWGAFVAPLVADRLGAHQLVLVAPMIPLPGESAGAWWDASGFTPAEGVDFEDELTLFLHDLDPDLAAQALARSRDQAASMMTERFPLPAWPDIPTAVVAFGDDRLFSPSFVRGLARERLGVEAAQTPGGHCGYLSRPVELVDTLLTLTGGS</sequence>
<dbReference type="InterPro" id="IPR000073">
    <property type="entry name" value="AB_hydrolase_1"/>
</dbReference>
<dbReference type="EMBL" id="JBHUEE010000005">
    <property type="protein sequence ID" value="MFD1718277.1"/>
    <property type="molecule type" value="Genomic_DNA"/>
</dbReference>
<keyword evidence="2" id="KW-0378">Hydrolase</keyword>
<comment type="caution">
    <text evidence="2">The sequence shown here is derived from an EMBL/GenBank/DDBJ whole genome shotgun (WGS) entry which is preliminary data.</text>
</comment>
<dbReference type="GO" id="GO:0016787">
    <property type="term" value="F:hydrolase activity"/>
    <property type="evidence" value="ECO:0007669"/>
    <property type="project" value="UniProtKB-KW"/>
</dbReference>
<accession>A0ABW4L525</accession>
<organism evidence="2 3">
    <name type="scientific">Georgenia deserti</name>
    <dbReference type="NCBI Taxonomy" id="2093781"/>
    <lineage>
        <taxon>Bacteria</taxon>
        <taxon>Bacillati</taxon>
        <taxon>Actinomycetota</taxon>
        <taxon>Actinomycetes</taxon>
        <taxon>Micrococcales</taxon>
        <taxon>Bogoriellaceae</taxon>
        <taxon>Georgenia</taxon>
    </lineage>
</organism>
<dbReference type="Proteomes" id="UP001597277">
    <property type="component" value="Unassembled WGS sequence"/>
</dbReference>